<feature type="compositionally biased region" description="Basic and acidic residues" evidence="1">
    <location>
        <begin position="37"/>
        <end position="52"/>
    </location>
</feature>
<reference evidence="2 3" key="1">
    <citation type="submission" date="2019-02" db="EMBL/GenBank/DDBJ databases">
        <authorList>
            <person name="Goldberg S.R."/>
            <person name="Haltli B.A."/>
            <person name="Correa H."/>
            <person name="Russell K.G."/>
        </authorList>
    </citation>
    <scope>NUCLEOTIDE SEQUENCE [LARGE SCALE GENOMIC DNA]</scope>
    <source>
        <strain evidence="2 3">JCM 16186</strain>
    </source>
</reference>
<comment type="caution">
    <text evidence="2">The sequence shown here is derived from an EMBL/GenBank/DDBJ whole genome shotgun (WGS) entry which is preliminary data.</text>
</comment>
<feature type="compositionally biased region" description="Acidic residues" evidence="1">
    <location>
        <begin position="53"/>
        <end position="68"/>
    </location>
</feature>
<evidence type="ECO:0000313" key="2">
    <source>
        <dbReference type="EMBL" id="MTI26308.1"/>
    </source>
</evidence>
<name>A0ABW9RQP4_9BACT</name>
<proteinExistence type="predicted"/>
<dbReference type="Proteomes" id="UP000798808">
    <property type="component" value="Unassembled WGS sequence"/>
</dbReference>
<accession>A0ABW9RQP4</accession>
<sequence length="266" mass="30373">MMSDIADEVKNVLSQDFRDIVFEEIADEYQSPLNQPVKEKDIARIEAEKPPLDDQEEAGSYHDDEETAEAPFSLDAPEQEINEEYDDMQFDGAETEEFELPTSHARQVADTFLGIADNVMEVGGGFFIKIKKHKEFYEFDEIIQVIEEQNTRNVKRLRLDDEDKALLRPLLVAILKKKATKLTPEQQLLGAVLSILIKKGQAVMEIRMENEILVERILDIMREERGAGAATQNKDDDLDDEQINEESSKDQIETPVLEVAEDDDNN</sequence>
<organism evidence="2 3">
    <name type="scientific">Fulvivirga kasyanovii</name>
    <dbReference type="NCBI Taxonomy" id="396812"/>
    <lineage>
        <taxon>Bacteria</taxon>
        <taxon>Pseudomonadati</taxon>
        <taxon>Bacteroidota</taxon>
        <taxon>Cytophagia</taxon>
        <taxon>Cytophagales</taxon>
        <taxon>Fulvivirgaceae</taxon>
        <taxon>Fulvivirga</taxon>
    </lineage>
</organism>
<dbReference type="EMBL" id="SMLW01000574">
    <property type="protein sequence ID" value="MTI26308.1"/>
    <property type="molecule type" value="Genomic_DNA"/>
</dbReference>
<evidence type="ECO:0008006" key="4">
    <source>
        <dbReference type="Google" id="ProtNLM"/>
    </source>
</evidence>
<feature type="region of interest" description="Disordered" evidence="1">
    <location>
        <begin position="227"/>
        <end position="266"/>
    </location>
</feature>
<gene>
    <name evidence="2" type="ORF">E1163_15225</name>
</gene>
<evidence type="ECO:0000313" key="3">
    <source>
        <dbReference type="Proteomes" id="UP000798808"/>
    </source>
</evidence>
<feature type="region of interest" description="Disordered" evidence="1">
    <location>
        <begin position="32"/>
        <end position="78"/>
    </location>
</feature>
<keyword evidence="3" id="KW-1185">Reference proteome</keyword>
<evidence type="ECO:0000256" key="1">
    <source>
        <dbReference type="SAM" id="MobiDB-lite"/>
    </source>
</evidence>
<protein>
    <recommendedName>
        <fullName evidence="4">DUF4194 domain-containing protein</fullName>
    </recommendedName>
</protein>